<protein>
    <submittedName>
        <fullName evidence="4">DnaJ-domain-containing protein</fullName>
    </submittedName>
</protein>
<dbReference type="VEuPathDB" id="FungiDB:BCV72DRAFT_257323"/>
<dbReference type="AlphaFoldDB" id="A0A1X0SD50"/>
<sequence length="489" mass="56507">MEKIKEKIASIRAEAEAANARADEYEKKYKELEQLQMKQEHEIISLSNQNKHLQEDLELAHQKIEQLKALEEEDDDLKKENDAAQRKIALLEQELEKSEKAVREATKNFREADVKAEHFERKVQQLETLSSDQEKKIEDLKAKIIELQSQLDDYYELLDVSPTADAMQIKKAYRLKYHPDKNQTTEAEEKFKQISEAYQVLSDPQLRAYYNKYGKDNELAPEGGFADPREYFQQMFGGDAFRNIIGDLAVGEMFSDAQQEELNSPTIEGSEGQKSKQSNNMNKEQIEKMQKQQQERIEKLAEHLIHKLAMYTDSKGEEEDVKRFQEHIKMEAEKLKKESYGVELLHSIGGVYSLKARHYLGIKGGGMPSIFVGFKQKKHIVKELWTTVKVAMDVQQAADMISKAEESGMDDSEKMKLEEEVSTKTYRALWQTSKFEVEATLRSVCDKVLQDKEVDSKTRTKRAIALKWIGYIYKHTEAETSALDIQVKA</sequence>
<evidence type="ECO:0000259" key="3">
    <source>
        <dbReference type="PROSITE" id="PS50076"/>
    </source>
</evidence>
<organism evidence="4 5">
    <name type="scientific">Rhizopus microsporus</name>
    <dbReference type="NCBI Taxonomy" id="58291"/>
    <lineage>
        <taxon>Eukaryota</taxon>
        <taxon>Fungi</taxon>
        <taxon>Fungi incertae sedis</taxon>
        <taxon>Mucoromycota</taxon>
        <taxon>Mucoromycotina</taxon>
        <taxon>Mucoromycetes</taxon>
        <taxon>Mucorales</taxon>
        <taxon>Mucorineae</taxon>
        <taxon>Rhizopodaceae</taxon>
        <taxon>Rhizopus</taxon>
    </lineage>
</organism>
<dbReference type="InterPro" id="IPR018253">
    <property type="entry name" value="DnaJ_domain_CS"/>
</dbReference>
<dbReference type="PRINTS" id="PR00625">
    <property type="entry name" value="JDOMAIN"/>
</dbReference>
<dbReference type="Pfam" id="PF00226">
    <property type="entry name" value="DnaJ"/>
    <property type="match status" value="1"/>
</dbReference>
<dbReference type="SUPFAM" id="SSF46565">
    <property type="entry name" value="Chaperone J-domain"/>
    <property type="match status" value="1"/>
</dbReference>
<evidence type="ECO:0000313" key="5">
    <source>
        <dbReference type="Proteomes" id="UP000242381"/>
    </source>
</evidence>
<feature type="coiled-coil region" evidence="1">
    <location>
        <begin position="1"/>
        <end position="157"/>
    </location>
</feature>
<dbReference type="InterPro" id="IPR001623">
    <property type="entry name" value="DnaJ_domain"/>
</dbReference>
<dbReference type="SMART" id="SM00271">
    <property type="entry name" value="DnaJ"/>
    <property type="match status" value="1"/>
</dbReference>
<dbReference type="PROSITE" id="PS50076">
    <property type="entry name" value="DNAJ_2"/>
    <property type="match status" value="1"/>
</dbReference>
<feature type="compositionally biased region" description="Basic and acidic residues" evidence="2">
    <location>
        <begin position="284"/>
        <end position="293"/>
    </location>
</feature>
<keyword evidence="1" id="KW-0175">Coiled coil</keyword>
<dbReference type="CDD" id="cd06257">
    <property type="entry name" value="DnaJ"/>
    <property type="match status" value="1"/>
</dbReference>
<evidence type="ECO:0000256" key="2">
    <source>
        <dbReference type="SAM" id="MobiDB-lite"/>
    </source>
</evidence>
<gene>
    <name evidence="4" type="ORF">BCV71DRAFT_209619</name>
</gene>
<dbReference type="OMA" id="FREWVGE"/>
<dbReference type="SUPFAM" id="SSF57997">
    <property type="entry name" value="Tropomyosin"/>
    <property type="match status" value="1"/>
</dbReference>
<dbReference type="Proteomes" id="UP000242381">
    <property type="component" value="Unassembled WGS sequence"/>
</dbReference>
<feature type="region of interest" description="Disordered" evidence="2">
    <location>
        <begin position="262"/>
        <end position="293"/>
    </location>
</feature>
<dbReference type="InterPro" id="IPR036869">
    <property type="entry name" value="J_dom_sf"/>
</dbReference>
<dbReference type="EMBL" id="KV921269">
    <property type="protein sequence ID" value="ORE22187.1"/>
    <property type="molecule type" value="Genomic_DNA"/>
</dbReference>
<dbReference type="InterPro" id="IPR026894">
    <property type="entry name" value="DnaJ_X"/>
</dbReference>
<feature type="domain" description="J" evidence="3">
    <location>
        <begin position="153"/>
        <end position="214"/>
    </location>
</feature>
<dbReference type="Pfam" id="PF14308">
    <property type="entry name" value="DnaJ-X"/>
    <property type="match status" value="1"/>
</dbReference>
<proteinExistence type="predicted"/>
<evidence type="ECO:0000313" key="4">
    <source>
        <dbReference type="EMBL" id="ORE22187.1"/>
    </source>
</evidence>
<evidence type="ECO:0000256" key="1">
    <source>
        <dbReference type="SAM" id="Coils"/>
    </source>
</evidence>
<reference evidence="4 5" key="1">
    <citation type="journal article" date="2016" name="Proc. Natl. Acad. Sci. U.S.A.">
        <title>Lipid metabolic changes in an early divergent fungus govern the establishment of a mutualistic symbiosis with endobacteria.</title>
        <authorList>
            <person name="Lastovetsky O.A."/>
            <person name="Gaspar M.L."/>
            <person name="Mondo S.J."/>
            <person name="LaButti K.M."/>
            <person name="Sandor L."/>
            <person name="Grigoriev I.V."/>
            <person name="Henry S.A."/>
            <person name="Pawlowska T.E."/>
        </authorList>
    </citation>
    <scope>NUCLEOTIDE SEQUENCE [LARGE SCALE GENOMIC DNA]</scope>
    <source>
        <strain evidence="4 5">ATCC 11559</strain>
    </source>
</reference>
<dbReference type="Gene3D" id="1.10.287.110">
    <property type="entry name" value="DnaJ domain"/>
    <property type="match status" value="1"/>
</dbReference>
<name>A0A1X0SD50_RHIZD</name>
<dbReference type="PANTHER" id="PTHR44924">
    <property type="entry name" value="DNAJ SUBFAMILY A MEMBER 2"/>
    <property type="match status" value="1"/>
</dbReference>
<accession>A0A1X0SD50</accession>
<dbReference type="PANTHER" id="PTHR44924:SF1">
    <property type="entry name" value="DNAJ SUBFAMILY A MEMBER 2"/>
    <property type="match status" value="1"/>
</dbReference>
<dbReference type="PROSITE" id="PS00636">
    <property type="entry name" value="DNAJ_1"/>
    <property type="match status" value="1"/>
</dbReference>